<dbReference type="InterPro" id="IPR002110">
    <property type="entry name" value="Ankyrin_rpt"/>
</dbReference>
<evidence type="ECO:0000313" key="6">
    <source>
        <dbReference type="Proteomes" id="UP000663836"/>
    </source>
</evidence>
<proteinExistence type="predicted"/>
<evidence type="ECO:0000256" key="3">
    <source>
        <dbReference type="PROSITE-ProRule" id="PRU00023"/>
    </source>
</evidence>
<feature type="repeat" description="ANK" evidence="3">
    <location>
        <begin position="49"/>
        <end position="81"/>
    </location>
</feature>
<sequence length="157" mass="17530">MGSHQGKIKAPKIGEASDFYWACRRGDIKTVQKLLPNLTYEQVNQLEPNGSTALHAASYFNQPRIVKLLLESGCSRTTLNRHGNTAYEEASTDEIQALFNRPTSDLFIDEHLTETFKLVDNSGDNVQMEDGIPDDWFKGHITASSAYEAQFMAAMVT</sequence>
<gene>
    <name evidence="5" type="ORF">JBS370_LOCUS40034</name>
    <name evidence="4" type="ORF">ZHD862_LOCUS38915</name>
</gene>
<dbReference type="GO" id="GO:0085020">
    <property type="term" value="P:protein K6-linked ubiquitination"/>
    <property type="evidence" value="ECO:0007669"/>
    <property type="project" value="TreeGrafter"/>
</dbReference>
<keyword evidence="1" id="KW-0677">Repeat</keyword>
<dbReference type="PANTHER" id="PTHR24171:SF8">
    <property type="entry name" value="BRCA1-ASSOCIATED RING DOMAIN PROTEIN 1"/>
    <property type="match status" value="1"/>
</dbReference>
<evidence type="ECO:0000256" key="2">
    <source>
        <dbReference type="ARBA" id="ARBA00023043"/>
    </source>
</evidence>
<dbReference type="AlphaFoldDB" id="A0A820H9H3"/>
<name>A0A820H9H3_9BILA</name>
<dbReference type="EMBL" id="CAJNOT010011922">
    <property type="protein sequence ID" value="CAF1536113.1"/>
    <property type="molecule type" value="Genomic_DNA"/>
</dbReference>
<feature type="non-terminal residue" evidence="5">
    <location>
        <position position="157"/>
    </location>
</feature>
<comment type="caution">
    <text evidence="5">The sequence shown here is derived from an EMBL/GenBank/DDBJ whole genome shotgun (WGS) entry which is preliminary data.</text>
</comment>
<evidence type="ECO:0000313" key="4">
    <source>
        <dbReference type="EMBL" id="CAF1536113.1"/>
    </source>
</evidence>
<dbReference type="EMBL" id="CAJOBD010032597">
    <property type="protein sequence ID" value="CAF4289993.1"/>
    <property type="molecule type" value="Genomic_DNA"/>
</dbReference>
<dbReference type="Pfam" id="PF12796">
    <property type="entry name" value="Ank_2"/>
    <property type="match status" value="1"/>
</dbReference>
<keyword evidence="2 3" id="KW-0040">ANK repeat</keyword>
<dbReference type="PROSITE" id="PS50088">
    <property type="entry name" value="ANK_REPEAT"/>
    <property type="match status" value="1"/>
</dbReference>
<dbReference type="GO" id="GO:0031436">
    <property type="term" value="C:BRCA1-BARD1 complex"/>
    <property type="evidence" value="ECO:0007669"/>
    <property type="project" value="TreeGrafter"/>
</dbReference>
<dbReference type="Gene3D" id="1.25.40.20">
    <property type="entry name" value="Ankyrin repeat-containing domain"/>
    <property type="match status" value="1"/>
</dbReference>
<dbReference type="SMART" id="SM00248">
    <property type="entry name" value="ANK"/>
    <property type="match status" value="2"/>
</dbReference>
<organism evidence="5 6">
    <name type="scientific">Rotaria sordida</name>
    <dbReference type="NCBI Taxonomy" id="392033"/>
    <lineage>
        <taxon>Eukaryota</taxon>
        <taxon>Metazoa</taxon>
        <taxon>Spiralia</taxon>
        <taxon>Gnathifera</taxon>
        <taxon>Rotifera</taxon>
        <taxon>Eurotatoria</taxon>
        <taxon>Bdelloidea</taxon>
        <taxon>Philodinida</taxon>
        <taxon>Philodinidae</taxon>
        <taxon>Rotaria</taxon>
    </lineage>
</organism>
<protein>
    <submittedName>
        <fullName evidence="5">Uncharacterized protein</fullName>
    </submittedName>
</protein>
<dbReference type="InterPro" id="IPR036770">
    <property type="entry name" value="Ankyrin_rpt-contain_sf"/>
</dbReference>
<dbReference type="SUPFAM" id="SSF48403">
    <property type="entry name" value="Ankyrin repeat"/>
    <property type="match status" value="1"/>
</dbReference>
<dbReference type="PANTHER" id="PTHR24171">
    <property type="entry name" value="ANKYRIN REPEAT DOMAIN-CONTAINING PROTEIN 39-RELATED"/>
    <property type="match status" value="1"/>
</dbReference>
<dbReference type="Proteomes" id="UP000663836">
    <property type="component" value="Unassembled WGS sequence"/>
</dbReference>
<evidence type="ECO:0000256" key="1">
    <source>
        <dbReference type="ARBA" id="ARBA00022737"/>
    </source>
</evidence>
<dbReference type="GO" id="GO:0070531">
    <property type="term" value="C:BRCA1-A complex"/>
    <property type="evidence" value="ECO:0007669"/>
    <property type="project" value="TreeGrafter"/>
</dbReference>
<dbReference type="PROSITE" id="PS50297">
    <property type="entry name" value="ANK_REP_REGION"/>
    <property type="match status" value="1"/>
</dbReference>
<reference evidence="5" key="1">
    <citation type="submission" date="2021-02" db="EMBL/GenBank/DDBJ databases">
        <authorList>
            <person name="Nowell W R."/>
        </authorList>
    </citation>
    <scope>NUCLEOTIDE SEQUENCE</scope>
</reference>
<accession>A0A820H9H3</accession>
<dbReference type="GO" id="GO:0004842">
    <property type="term" value="F:ubiquitin-protein transferase activity"/>
    <property type="evidence" value="ECO:0007669"/>
    <property type="project" value="TreeGrafter"/>
</dbReference>
<evidence type="ECO:0000313" key="5">
    <source>
        <dbReference type="EMBL" id="CAF4289993.1"/>
    </source>
</evidence>
<dbReference type="Proteomes" id="UP000663864">
    <property type="component" value="Unassembled WGS sequence"/>
</dbReference>